<sequence length="114" mass="12631">MGAILTNSLPLSCDGHGWEAQLSASIMAGRRGGRRNAGGRGNISLTPAELNALINERVEEALATREATRNQNPLNQGDESYFIFTLHCNHSFPFQRVYPILNQILFSAYLWSKP</sequence>
<name>A0A5N6PCT6_9ASTR</name>
<proteinExistence type="predicted"/>
<dbReference type="AlphaFoldDB" id="A0A5N6PCT6"/>
<evidence type="ECO:0000313" key="2">
    <source>
        <dbReference type="Proteomes" id="UP000326396"/>
    </source>
</evidence>
<dbReference type="Proteomes" id="UP000326396">
    <property type="component" value="Linkage Group LG13"/>
</dbReference>
<accession>A0A5N6PCT6</accession>
<evidence type="ECO:0000313" key="1">
    <source>
        <dbReference type="EMBL" id="KAD6118926.1"/>
    </source>
</evidence>
<comment type="caution">
    <text evidence="1">The sequence shown here is derived from an EMBL/GenBank/DDBJ whole genome shotgun (WGS) entry which is preliminary data.</text>
</comment>
<gene>
    <name evidence="1" type="ORF">E3N88_10197</name>
</gene>
<organism evidence="1 2">
    <name type="scientific">Mikania micrantha</name>
    <name type="common">bitter vine</name>
    <dbReference type="NCBI Taxonomy" id="192012"/>
    <lineage>
        <taxon>Eukaryota</taxon>
        <taxon>Viridiplantae</taxon>
        <taxon>Streptophyta</taxon>
        <taxon>Embryophyta</taxon>
        <taxon>Tracheophyta</taxon>
        <taxon>Spermatophyta</taxon>
        <taxon>Magnoliopsida</taxon>
        <taxon>eudicotyledons</taxon>
        <taxon>Gunneridae</taxon>
        <taxon>Pentapetalae</taxon>
        <taxon>asterids</taxon>
        <taxon>campanulids</taxon>
        <taxon>Asterales</taxon>
        <taxon>Asteraceae</taxon>
        <taxon>Asteroideae</taxon>
        <taxon>Heliantheae alliance</taxon>
        <taxon>Eupatorieae</taxon>
        <taxon>Mikania</taxon>
    </lineage>
</organism>
<keyword evidence="2" id="KW-1185">Reference proteome</keyword>
<dbReference type="EMBL" id="SZYD01000005">
    <property type="protein sequence ID" value="KAD6118926.1"/>
    <property type="molecule type" value="Genomic_DNA"/>
</dbReference>
<reference evidence="1 2" key="1">
    <citation type="submission" date="2019-05" db="EMBL/GenBank/DDBJ databases">
        <title>Mikania micrantha, genome provides insights into the molecular mechanism of rapid growth.</title>
        <authorList>
            <person name="Liu B."/>
        </authorList>
    </citation>
    <scope>NUCLEOTIDE SEQUENCE [LARGE SCALE GENOMIC DNA]</scope>
    <source>
        <strain evidence="1">NLD-2019</strain>
        <tissue evidence="1">Leaf</tissue>
    </source>
</reference>
<protein>
    <submittedName>
        <fullName evidence="1">Uncharacterized protein</fullName>
    </submittedName>
</protein>